<dbReference type="Pfam" id="PF07714">
    <property type="entry name" value="PK_Tyr_Ser-Thr"/>
    <property type="match status" value="1"/>
</dbReference>
<evidence type="ECO:0000259" key="1">
    <source>
        <dbReference type="PROSITE" id="PS50011"/>
    </source>
</evidence>
<proteinExistence type="predicted"/>
<dbReference type="PANTHER" id="PTHR45927:SF5">
    <property type="entry name" value="PROTEIN KINASE DOMAIN-CONTAINING PROTEIN"/>
    <property type="match status" value="1"/>
</dbReference>
<gene>
    <name evidence="2" type="ORF">LSALG_LOCUS22760</name>
</gene>
<dbReference type="EMBL" id="OX465080">
    <property type="protein sequence ID" value="CAI9283153.1"/>
    <property type="molecule type" value="Genomic_DNA"/>
</dbReference>
<dbReference type="Gene3D" id="1.10.510.10">
    <property type="entry name" value="Transferase(Phosphotransferase) domain 1"/>
    <property type="match status" value="1"/>
</dbReference>
<dbReference type="GO" id="GO:0004672">
    <property type="term" value="F:protein kinase activity"/>
    <property type="evidence" value="ECO:0007669"/>
    <property type="project" value="InterPro"/>
</dbReference>
<dbReference type="InterPro" id="IPR052611">
    <property type="entry name" value="Plant_RLK_LysM"/>
</dbReference>
<protein>
    <recommendedName>
        <fullName evidence="1">Protein kinase domain-containing protein</fullName>
    </recommendedName>
</protein>
<keyword evidence="3" id="KW-1185">Reference proteome</keyword>
<dbReference type="SUPFAM" id="SSF56112">
    <property type="entry name" value="Protein kinase-like (PK-like)"/>
    <property type="match status" value="1"/>
</dbReference>
<dbReference type="PROSITE" id="PS50011">
    <property type="entry name" value="PROTEIN_KINASE_DOM"/>
    <property type="match status" value="1"/>
</dbReference>
<dbReference type="InterPro" id="IPR001245">
    <property type="entry name" value="Ser-Thr/Tyr_kinase_cat_dom"/>
</dbReference>
<evidence type="ECO:0000313" key="3">
    <source>
        <dbReference type="Proteomes" id="UP001177003"/>
    </source>
</evidence>
<name>A0AA36E5N7_LACSI</name>
<dbReference type="Proteomes" id="UP001177003">
    <property type="component" value="Chromosome 4"/>
</dbReference>
<feature type="domain" description="Protein kinase" evidence="1">
    <location>
        <begin position="1"/>
        <end position="185"/>
    </location>
</feature>
<dbReference type="PANTHER" id="PTHR45927">
    <property type="entry name" value="LYSM-DOMAIN RECEPTOR-LIKE KINASE-RELATED"/>
    <property type="match status" value="1"/>
</dbReference>
<dbReference type="InterPro" id="IPR011009">
    <property type="entry name" value="Kinase-like_dom_sf"/>
</dbReference>
<dbReference type="InterPro" id="IPR000719">
    <property type="entry name" value="Prot_kinase_dom"/>
</dbReference>
<sequence>MENGSLNDWLRDLTCQESQTWNNRIRIALDVAKGLQYLHNFANPTYVHKDINSSNILLTKDLRAKISKFGLTKSTEKGENVNSSIKCRSESKGIDNGKKAVYENDDDGGQVMLCEEVVPIMGDGNNAKSMVNYIIDPRLKVRHALGFVIDQDELALRLVKLSIGCLESEASRRLCMNEIVSTLMMIQMDPQRLGTMFLV</sequence>
<dbReference type="AlphaFoldDB" id="A0AA36E5N7"/>
<reference evidence="2" key="1">
    <citation type="submission" date="2023-04" db="EMBL/GenBank/DDBJ databases">
        <authorList>
            <person name="Vijverberg K."/>
            <person name="Xiong W."/>
            <person name="Schranz E."/>
        </authorList>
    </citation>
    <scope>NUCLEOTIDE SEQUENCE</scope>
</reference>
<accession>A0AA36E5N7</accession>
<dbReference type="GO" id="GO:0005524">
    <property type="term" value="F:ATP binding"/>
    <property type="evidence" value="ECO:0007669"/>
    <property type="project" value="InterPro"/>
</dbReference>
<evidence type="ECO:0000313" key="2">
    <source>
        <dbReference type="EMBL" id="CAI9283153.1"/>
    </source>
</evidence>
<organism evidence="2 3">
    <name type="scientific">Lactuca saligna</name>
    <name type="common">Willowleaf lettuce</name>
    <dbReference type="NCBI Taxonomy" id="75948"/>
    <lineage>
        <taxon>Eukaryota</taxon>
        <taxon>Viridiplantae</taxon>
        <taxon>Streptophyta</taxon>
        <taxon>Embryophyta</taxon>
        <taxon>Tracheophyta</taxon>
        <taxon>Spermatophyta</taxon>
        <taxon>Magnoliopsida</taxon>
        <taxon>eudicotyledons</taxon>
        <taxon>Gunneridae</taxon>
        <taxon>Pentapetalae</taxon>
        <taxon>asterids</taxon>
        <taxon>campanulids</taxon>
        <taxon>Asterales</taxon>
        <taxon>Asteraceae</taxon>
        <taxon>Cichorioideae</taxon>
        <taxon>Cichorieae</taxon>
        <taxon>Lactucinae</taxon>
        <taxon>Lactuca</taxon>
    </lineage>
</organism>